<dbReference type="PANTHER" id="PTHR35936:SF17">
    <property type="entry name" value="ARGININE-BINDING EXTRACELLULAR PROTEIN ARTP"/>
    <property type="match status" value="1"/>
</dbReference>
<dbReference type="SMART" id="SM00062">
    <property type="entry name" value="PBPb"/>
    <property type="match status" value="1"/>
</dbReference>
<evidence type="ECO:0000256" key="2">
    <source>
        <dbReference type="SAM" id="SignalP"/>
    </source>
</evidence>
<reference evidence="5" key="1">
    <citation type="submission" date="2016-11" db="EMBL/GenBank/DDBJ databases">
        <authorList>
            <person name="Varghese N."/>
            <person name="Submissions S."/>
        </authorList>
    </citation>
    <scope>NUCLEOTIDE SEQUENCE [LARGE SCALE GENOMIC DNA]</scope>
    <source>
        <strain evidence="5">DSM 28223</strain>
    </source>
</reference>
<dbReference type="AlphaFoldDB" id="A0A1M5QP97"/>
<keyword evidence="1 2" id="KW-0732">Signal</keyword>
<sequence length="268" mass="28481">MVLAKTKGLIAASAALALSVLGAQHAAADSISDIQNAGSMKVGMLVDFPPVGFMNSDNEPDGYDADISAMLGEKLGVDVEIVPVTGPNRIPYLLSGQVDLLISSLAITPERAEKVDFSEPYAAVRIGIFGPTDLDISDADDLPGHVIGVTRASGQDATLTKIAPEGTNIRRFDDDVSAVQALLSGQVEAIGVSNIGMKQIHQIAPGKFNEKFEMNRFILALGVHPDDDAMMDYVNTFLGEIKASGQLEATYQKWFEESLPDFSGVVTK</sequence>
<evidence type="ECO:0000313" key="4">
    <source>
        <dbReference type="EMBL" id="SHH15942.1"/>
    </source>
</evidence>
<dbReference type="EMBL" id="FQWM01000003">
    <property type="protein sequence ID" value="SHH15942.1"/>
    <property type="molecule type" value="Genomic_DNA"/>
</dbReference>
<keyword evidence="5" id="KW-1185">Reference proteome</keyword>
<dbReference type="Pfam" id="PF00497">
    <property type="entry name" value="SBP_bac_3"/>
    <property type="match status" value="1"/>
</dbReference>
<dbReference type="STRING" id="870908.SAMN04488044_2066"/>
<feature type="domain" description="Solute-binding protein family 3/N-terminal" evidence="3">
    <location>
        <begin position="39"/>
        <end position="258"/>
    </location>
</feature>
<gene>
    <name evidence="4" type="ORF">SAMN04488044_2066</name>
</gene>
<feature type="signal peptide" evidence="2">
    <location>
        <begin position="1"/>
        <end position="26"/>
    </location>
</feature>
<evidence type="ECO:0000259" key="3">
    <source>
        <dbReference type="SMART" id="SM00062"/>
    </source>
</evidence>
<evidence type="ECO:0000256" key="1">
    <source>
        <dbReference type="ARBA" id="ARBA00022729"/>
    </source>
</evidence>
<organism evidence="4 5">
    <name type="scientific">Cognatishimia maritima</name>
    <dbReference type="NCBI Taxonomy" id="870908"/>
    <lineage>
        <taxon>Bacteria</taxon>
        <taxon>Pseudomonadati</taxon>
        <taxon>Pseudomonadota</taxon>
        <taxon>Alphaproteobacteria</taxon>
        <taxon>Rhodobacterales</taxon>
        <taxon>Paracoccaceae</taxon>
        <taxon>Cognatishimia</taxon>
    </lineage>
</organism>
<dbReference type="InterPro" id="IPR001638">
    <property type="entry name" value="Solute-binding_3/MltF_N"/>
</dbReference>
<dbReference type="RefSeq" id="WP_072792952.1">
    <property type="nucleotide sequence ID" value="NZ_FQWM01000003.1"/>
</dbReference>
<protein>
    <submittedName>
        <fullName evidence="4">Amino acid ABC transporter substrate-binding protein, PAAT family</fullName>
    </submittedName>
</protein>
<name>A0A1M5QP97_9RHOB</name>
<dbReference type="Proteomes" id="UP000184211">
    <property type="component" value="Unassembled WGS sequence"/>
</dbReference>
<proteinExistence type="predicted"/>
<feature type="chain" id="PRO_5012431990" evidence="2">
    <location>
        <begin position="27"/>
        <end position="268"/>
    </location>
</feature>
<dbReference type="CDD" id="cd01072">
    <property type="entry name" value="PBP2_SMa0082_like"/>
    <property type="match status" value="1"/>
</dbReference>
<accession>A0A1M5QP97</accession>
<dbReference type="Gene3D" id="3.40.190.10">
    <property type="entry name" value="Periplasmic binding protein-like II"/>
    <property type="match status" value="2"/>
</dbReference>
<dbReference type="SUPFAM" id="SSF53850">
    <property type="entry name" value="Periplasmic binding protein-like II"/>
    <property type="match status" value="1"/>
</dbReference>
<dbReference type="OrthoDB" id="6192933at2"/>
<dbReference type="PANTHER" id="PTHR35936">
    <property type="entry name" value="MEMBRANE-BOUND LYTIC MUREIN TRANSGLYCOSYLASE F"/>
    <property type="match status" value="1"/>
</dbReference>
<evidence type="ECO:0000313" key="5">
    <source>
        <dbReference type="Proteomes" id="UP000184211"/>
    </source>
</evidence>